<dbReference type="InterPro" id="IPR008969">
    <property type="entry name" value="CarboxyPept-like_regulatory"/>
</dbReference>
<keyword evidence="3 8" id="KW-1134">Transmembrane beta strand</keyword>
<sequence length="925" mass="105011">MKKLLFLVFVIFLTTSYAQEKITVNLNNTNLKEAILLIEQDTNYQFYYLDSWLNTSQTIKEDFKNSTIETILNSIFKNSDINYYVIENNKIILTKNNKIHDSNYTYTLTEYTSIENTPIQKDSLIEVKKEVIKPSSTPVFTSREPIKIKTIKIGKEGNTYHSKYTLSGFVKSSITGKPIENLLIINKAKSIYTYTNEKGYYSINLPYGVNIIDAIIPGALTYKTRIILLGNGTHNFNLTETSEQLNEVIIQSNGKKNIKSSITGITQIKAEDIKTIPQVLGERDILKVATTLPGIKNAGEGSDGVNVRGGKSDQNLFLIDKSTLYNPTHFLGLFSAVNPFTTKDLKVYKGNIPAEFGGRISSVFDITTKDANTKKIAGEASIGPVTSNISLELPIIKEKSGLLLGGRSTYSDWLLKALDDNKLKNSSASFFDIMGKYSHKFNDNNTITASGYYSQDKYSIASDTTNTYGNKILSLNWFHKFNDKTSGNLLLSNSSYFFDIDSETNTNKDFVLKYKINEYNLKLNMKYLLSKKHLFNYGIDSKLYKINPGDITPKGSKSIITPFSVQQEKALESSIFISDDFSPSKKLSFNAGARYTIFNALGKSSQRIYDPNSPLSDASVIGYKEYKNNEIYKTYHGLSLRFSSRYSFTDDFSVKASLSNGYQFIHRLTNNTSASPTDTWKLSDSNIKPQEAIQTSLGFHRNLKDDIYELSIEGYYKKFRNILDYKVGASFLLNEYIETEVLQGPGESYGIEFLAKKNIGRLNGWLSYTYSRSFLRLDSKYPEEIVNNGKPFPTNFDKPHDLSIIANYKLTKRFSLSGNFSYQTGRPITYPTGKYIYQGNEYLLYSDRNEYRIPDYYRLDIGVNIEGNHKLKKLAHSFWNVSIYNVLGRNNPYAIYFVTKDGKAQAYQSSIFSKPIPTITYNIKF</sequence>
<gene>
    <name evidence="11" type="ORF">DFQ07_1600</name>
</gene>
<dbReference type="InterPro" id="IPR039426">
    <property type="entry name" value="TonB-dep_rcpt-like"/>
</dbReference>
<dbReference type="RefSeq" id="WP_133535724.1">
    <property type="nucleotide sequence ID" value="NZ_SNYH01000003.1"/>
</dbReference>
<dbReference type="Gene3D" id="2.170.130.10">
    <property type="entry name" value="TonB-dependent receptor, plug domain"/>
    <property type="match status" value="1"/>
</dbReference>
<dbReference type="InterPro" id="IPR012910">
    <property type="entry name" value="Plug_dom"/>
</dbReference>
<feature type="domain" description="TonB-dependent receptor plug" evidence="10">
    <location>
        <begin position="262"/>
        <end position="358"/>
    </location>
</feature>
<feature type="chain" id="PRO_5021023804" evidence="9">
    <location>
        <begin position="19"/>
        <end position="925"/>
    </location>
</feature>
<evidence type="ECO:0000256" key="2">
    <source>
        <dbReference type="ARBA" id="ARBA00022448"/>
    </source>
</evidence>
<dbReference type="OrthoDB" id="9803050at2"/>
<dbReference type="Proteomes" id="UP000295390">
    <property type="component" value="Unassembled WGS sequence"/>
</dbReference>
<dbReference type="GO" id="GO:0015344">
    <property type="term" value="F:siderophore uptake transmembrane transporter activity"/>
    <property type="evidence" value="ECO:0007669"/>
    <property type="project" value="TreeGrafter"/>
</dbReference>
<proteinExistence type="inferred from homology"/>
<evidence type="ECO:0000256" key="6">
    <source>
        <dbReference type="ARBA" id="ARBA00023136"/>
    </source>
</evidence>
<dbReference type="SUPFAM" id="SSF49464">
    <property type="entry name" value="Carboxypeptidase regulatory domain-like"/>
    <property type="match status" value="1"/>
</dbReference>
<accession>A0A4R6TDF8</accession>
<keyword evidence="2 8" id="KW-0813">Transport</keyword>
<dbReference type="PANTHER" id="PTHR30069:SF29">
    <property type="entry name" value="HEMOGLOBIN AND HEMOGLOBIN-HAPTOGLOBIN-BINDING PROTEIN 1-RELATED"/>
    <property type="match status" value="1"/>
</dbReference>
<comment type="similarity">
    <text evidence="8">Belongs to the TonB-dependent receptor family.</text>
</comment>
<evidence type="ECO:0000259" key="10">
    <source>
        <dbReference type="Pfam" id="PF07715"/>
    </source>
</evidence>
<keyword evidence="12" id="KW-1185">Reference proteome</keyword>
<keyword evidence="7 8" id="KW-0998">Cell outer membrane</keyword>
<reference evidence="11 12" key="1">
    <citation type="submission" date="2019-03" db="EMBL/GenBank/DDBJ databases">
        <title>Genomic Encyclopedia of Type Strains, Phase III (KMG-III): the genomes of soil and plant-associated and newly described type strains.</title>
        <authorList>
            <person name="Whitman W."/>
        </authorList>
    </citation>
    <scope>NUCLEOTIDE SEQUENCE [LARGE SCALE GENOMIC DNA]</scope>
    <source>
        <strain evidence="11 12">CECT 8283</strain>
    </source>
</reference>
<evidence type="ECO:0000313" key="11">
    <source>
        <dbReference type="EMBL" id="TDQ27747.1"/>
    </source>
</evidence>
<dbReference type="PROSITE" id="PS52016">
    <property type="entry name" value="TONB_DEPENDENT_REC_3"/>
    <property type="match status" value="1"/>
</dbReference>
<dbReference type="InterPro" id="IPR036942">
    <property type="entry name" value="Beta-barrel_TonB_sf"/>
</dbReference>
<dbReference type="EMBL" id="SNYH01000003">
    <property type="protein sequence ID" value="TDQ27747.1"/>
    <property type="molecule type" value="Genomic_DNA"/>
</dbReference>
<organism evidence="11 12">
    <name type="scientific">Tenacibaculum caenipelagi</name>
    <dbReference type="NCBI Taxonomy" id="1325435"/>
    <lineage>
        <taxon>Bacteria</taxon>
        <taxon>Pseudomonadati</taxon>
        <taxon>Bacteroidota</taxon>
        <taxon>Flavobacteriia</taxon>
        <taxon>Flavobacteriales</taxon>
        <taxon>Flavobacteriaceae</taxon>
        <taxon>Tenacibaculum</taxon>
    </lineage>
</organism>
<evidence type="ECO:0000256" key="5">
    <source>
        <dbReference type="ARBA" id="ARBA00022729"/>
    </source>
</evidence>
<evidence type="ECO:0000256" key="9">
    <source>
        <dbReference type="SAM" id="SignalP"/>
    </source>
</evidence>
<keyword evidence="5 9" id="KW-0732">Signal</keyword>
<dbReference type="Gene3D" id="2.40.170.20">
    <property type="entry name" value="TonB-dependent receptor, beta-barrel domain"/>
    <property type="match status" value="1"/>
</dbReference>
<dbReference type="GO" id="GO:0044718">
    <property type="term" value="P:siderophore transmembrane transport"/>
    <property type="evidence" value="ECO:0007669"/>
    <property type="project" value="TreeGrafter"/>
</dbReference>
<evidence type="ECO:0000256" key="3">
    <source>
        <dbReference type="ARBA" id="ARBA00022452"/>
    </source>
</evidence>
<dbReference type="SUPFAM" id="SSF56935">
    <property type="entry name" value="Porins"/>
    <property type="match status" value="1"/>
</dbReference>
<dbReference type="PANTHER" id="PTHR30069">
    <property type="entry name" value="TONB-DEPENDENT OUTER MEMBRANE RECEPTOR"/>
    <property type="match status" value="1"/>
</dbReference>
<evidence type="ECO:0000256" key="1">
    <source>
        <dbReference type="ARBA" id="ARBA00004571"/>
    </source>
</evidence>
<evidence type="ECO:0000313" key="12">
    <source>
        <dbReference type="Proteomes" id="UP000295390"/>
    </source>
</evidence>
<evidence type="ECO:0000256" key="8">
    <source>
        <dbReference type="PROSITE-ProRule" id="PRU01360"/>
    </source>
</evidence>
<dbReference type="AlphaFoldDB" id="A0A4R6TDF8"/>
<evidence type="ECO:0000256" key="4">
    <source>
        <dbReference type="ARBA" id="ARBA00022692"/>
    </source>
</evidence>
<protein>
    <submittedName>
        <fullName evidence="11">Outer membrane receptor for ferrienterochelin and colicin</fullName>
    </submittedName>
</protein>
<dbReference type="InterPro" id="IPR037066">
    <property type="entry name" value="Plug_dom_sf"/>
</dbReference>
<comment type="caution">
    <text evidence="11">The sequence shown here is derived from an EMBL/GenBank/DDBJ whole genome shotgun (WGS) entry which is preliminary data.</text>
</comment>
<keyword evidence="4 8" id="KW-0812">Transmembrane</keyword>
<feature type="signal peptide" evidence="9">
    <location>
        <begin position="1"/>
        <end position="18"/>
    </location>
</feature>
<keyword evidence="11" id="KW-0675">Receptor</keyword>
<dbReference type="Pfam" id="PF07715">
    <property type="entry name" value="Plug"/>
    <property type="match status" value="1"/>
</dbReference>
<evidence type="ECO:0000256" key="7">
    <source>
        <dbReference type="ARBA" id="ARBA00023237"/>
    </source>
</evidence>
<dbReference type="Gene3D" id="2.60.40.1120">
    <property type="entry name" value="Carboxypeptidase-like, regulatory domain"/>
    <property type="match status" value="1"/>
</dbReference>
<dbReference type="GO" id="GO:0009279">
    <property type="term" value="C:cell outer membrane"/>
    <property type="evidence" value="ECO:0007669"/>
    <property type="project" value="UniProtKB-SubCell"/>
</dbReference>
<comment type="subcellular location">
    <subcellularLocation>
        <location evidence="1 8">Cell outer membrane</location>
        <topology evidence="1 8">Multi-pass membrane protein</topology>
    </subcellularLocation>
</comment>
<keyword evidence="6 8" id="KW-0472">Membrane</keyword>
<name>A0A4R6TDF8_9FLAO</name>